<accession>A0A9D6L971</accession>
<keyword evidence="3 6" id="KW-0862">Zinc</keyword>
<comment type="catalytic activity">
    <reaction evidence="5 6">
        <text>L-methionyl-[protein] + [thioredoxin]-disulfide + H2O = L-methionyl-(R)-S-oxide-[protein] + [thioredoxin]-dithiol</text>
        <dbReference type="Rhea" id="RHEA:24164"/>
        <dbReference type="Rhea" id="RHEA-COMP:10698"/>
        <dbReference type="Rhea" id="RHEA-COMP:10700"/>
        <dbReference type="Rhea" id="RHEA-COMP:12313"/>
        <dbReference type="Rhea" id="RHEA-COMP:12314"/>
        <dbReference type="ChEBI" id="CHEBI:15377"/>
        <dbReference type="ChEBI" id="CHEBI:16044"/>
        <dbReference type="ChEBI" id="CHEBI:29950"/>
        <dbReference type="ChEBI" id="CHEBI:45764"/>
        <dbReference type="ChEBI" id="CHEBI:50058"/>
        <dbReference type="EC" id="1.8.4.12"/>
    </reaction>
</comment>
<dbReference type="EC" id="1.8.4.12" evidence="6"/>
<dbReference type="HAMAP" id="MF_01400">
    <property type="entry name" value="MsrB"/>
    <property type="match status" value="1"/>
</dbReference>
<dbReference type="GO" id="GO:0033743">
    <property type="term" value="F:peptide-methionine (R)-S-oxide reductase activity"/>
    <property type="evidence" value="ECO:0007669"/>
    <property type="project" value="UniProtKB-UniRule"/>
</dbReference>
<feature type="binding site" evidence="6">
    <location>
        <position position="133"/>
    </location>
    <ligand>
        <name>Zn(2+)</name>
        <dbReference type="ChEBI" id="CHEBI:29105"/>
    </ligand>
</feature>
<feature type="binding site" evidence="6">
    <location>
        <position position="81"/>
    </location>
    <ligand>
        <name>Zn(2+)</name>
        <dbReference type="ChEBI" id="CHEBI:29105"/>
    </ligand>
</feature>
<comment type="caution">
    <text evidence="9">The sequence shown here is derived from an EMBL/GenBank/DDBJ whole genome shotgun (WGS) entry which is preliminary data.</text>
</comment>
<dbReference type="FunFam" id="2.170.150.20:FF:000001">
    <property type="entry name" value="Peptide methionine sulfoxide reductase MsrB"/>
    <property type="match status" value="1"/>
</dbReference>
<dbReference type="GO" id="GO:0030091">
    <property type="term" value="P:protein repair"/>
    <property type="evidence" value="ECO:0007669"/>
    <property type="project" value="InterPro"/>
</dbReference>
<dbReference type="Gene3D" id="2.170.150.20">
    <property type="entry name" value="Peptide methionine sulfoxide reductase"/>
    <property type="match status" value="1"/>
</dbReference>
<dbReference type="GO" id="GO:0006979">
    <property type="term" value="P:response to oxidative stress"/>
    <property type="evidence" value="ECO:0007669"/>
    <property type="project" value="InterPro"/>
</dbReference>
<sequence>MIGRTVVLCLALLLCVAGMPAAGGAGKDSAATGAIQKIVKSGAEWKKELAPEQYRVLREKGTETAFTGKYWNNHAAGIYRCAACKLELFSSNTKFESGTGWPSFWAPIDKHHVADSIDSTLGMVRDEVTCARCGGHLGHLFDDGPKPTGLRYCMNSAALEFVPKK</sequence>
<dbReference type="GO" id="GO:0008270">
    <property type="term" value="F:zinc ion binding"/>
    <property type="evidence" value="ECO:0007669"/>
    <property type="project" value="UniProtKB-UniRule"/>
</dbReference>
<feature type="chain" id="PRO_5038670490" description="Peptide methionine sulfoxide reductase MsrB" evidence="7">
    <location>
        <begin position="22"/>
        <end position="165"/>
    </location>
</feature>
<dbReference type="Pfam" id="PF01641">
    <property type="entry name" value="SelR"/>
    <property type="match status" value="1"/>
</dbReference>
<organism evidence="9 10">
    <name type="scientific">Eiseniibacteriota bacterium</name>
    <dbReference type="NCBI Taxonomy" id="2212470"/>
    <lineage>
        <taxon>Bacteria</taxon>
        <taxon>Candidatus Eiseniibacteriota</taxon>
    </lineage>
</organism>
<dbReference type="GO" id="GO:0005737">
    <property type="term" value="C:cytoplasm"/>
    <property type="evidence" value="ECO:0007669"/>
    <property type="project" value="TreeGrafter"/>
</dbReference>
<feature type="binding site" evidence="6">
    <location>
        <position position="130"/>
    </location>
    <ligand>
        <name>Zn(2+)</name>
        <dbReference type="ChEBI" id="CHEBI:29105"/>
    </ligand>
</feature>
<dbReference type="PANTHER" id="PTHR10173">
    <property type="entry name" value="METHIONINE SULFOXIDE REDUCTASE"/>
    <property type="match status" value="1"/>
</dbReference>
<dbReference type="InterPro" id="IPR011057">
    <property type="entry name" value="Mss4-like_sf"/>
</dbReference>
<evidence type="ECO:0000256" key="6">
    <source>
        <dbReference type="HAMAP-Rule" id="MF_01400"/>
    </source>
</evidence>
<evidence type="ECO:0000259" key="8">
    <source>
        <dbReference type="PROSITE" id="PS51790"/>
    </source>
</evidence>
<proteinExistence type="inferred from homology"/>
<dbReference type="SUPFAM" id="SSF51316">
    <property type="entry name" value="Mss4-like"/>
    <property type="match status" value="1"/>
</dbReference>
<feature type="domain" description="MsrB" evidence="8">
    <location>
        <begin position="42"/>
        <end position="164"/>
    </location>
</feature>
<protein>
    <recommendedName>
        <fullName evidence="6">Peptide methionine sulfoxide reductase MsrB</fullName>
        <ecNumber evidence="6">1.8.4.12</ecNumber>
    </recommendedName>
    <alternativeName>
        <fullName evidence="6">Peptide-methionine (R)-S-oxide reductase</fullName>
    </alternativeName>
</protein>
<evidence type="ECO:0000256" key="4">
    <source>
        <dbReference type="ARBA" id="ARBA00023002"/>
    </source>
</evidence>
<comment type="cofactor">
    <cofactor evidence="6">
        <name>Zn(2+)</name>
        <dbReference type="ChEBI" id="CHEBI:29105"/>
    </cofactor>
    <text evidence="6">Binds 1 zinc ion per subunit. The zinc ion is important for the structural integrity of the protein.</text>
</comment>
<feature type="signal peptide" evidence="7">
    <location>
        <begin position="1"/>
        <end position="21"/>
    </location>
</feature>
<dbReference type="Proteomes" id="UP000807850">
    <property type="component" value="Unassembled WGS sequence"/>
</dbReference>
<dbReference type="EMBL" id="JACQAY010000085">
    <property type="protein sequence ID" value="MBI3539207.1"/>
    <property type="molecule type" value="Genomic_DNA"/>
</dbReference>
<evidence type="ECO:0000256" key="7">
    <source>
        <dbReference type="SAM" id="SignalP"/>
    </source>
</evidence>
<dbReference type="InterPro" id="IPR002579">
    <property type="entry name" value="Met_Sox_Rdtase_MsrB_dom"/>
</dbReference>
<evidence type="ECO:0000256" key="1">
    <source>
        <dbReference type="ARBA" id="ARBA00007174"/>
    </source>
</evidence>
<name>A0A9D6L971_UNCEI</name>
<dbReference type="NCBIfam" id="TIGR00357">
    <property type="entry name" value="peptide-methionine (R)-S-oxide reductase MsrB"/>
    <property type="match status" value="1"/>
</dbReference>
<feature type="active site" description="Nucleophile" evidence="6">
    <location>
        <position position="153"/>
    </location>
</feature>
<dbReference type="PANTHER" id="PTHR10173:SF52">
    <property type="entry name" value="METHIONINE-R-SULFOXIDE REDUCTASE B1"/>
    <property type="match status" value="1"/>
</dbReference>
<evidence type="ECO:0000313" key="9">
    <source>
        <dbReference type="EMBL" id="MBI3539207.1"/>
    </source>
</evidence>
<reference evidence="9" key="1">
    <citation type="submission" date="2020-07" db="EMBL/GenBank/DDBJ databases">
        <title>Huge and variable diversity of episymbiotic CPR bacteria and DPANN archaea in groundwater ecosystems.</title>
        <authorList>
            <person name="He C.Y."/>
            <person name="Keren R."/>
            <person name="Whittaker M."/>
            <person name="Farag I.F."/>
            <person name="Doudna J."/>
            <person name="Cate J.H.D."/>
            <person name="Banfield J.F."/>
        </authorList>
    </citation>
    <scope>NUCLEOTIDE SEQUENCE</scope>
    <source>
        <strain evidence="9">NC_groundwater_928_Pr1_S-0.2um_72_17</strain>
    </source>
</reference>
<evidence type="ECO:0000256" key="3">
    <source>
        <dbReference type="ARBA" id="ARBA00022833"/>
    </source>
</evidence>
<feature type="binding site" evidence="6">
    <location>
        <position position="84"/>
    </location>
    <ligand>
        <name>Zn(2+)</name>
        <dbReference type="ChEBI" id="CHEBI:29105"/>
    </ligand>
</feature>
<evidence type="ECO:0000256" key="2">
    <source>
        <dbReference type="ARBA" id="ARBA00022723"/>
    </source>
</evidence>
<comment type="similarity">
    <text evidence="1 6">Belongs to the MsrB Met sulfoxide reductase family.</text>
</comment>
<evidence type="ECO:0000313" key="10">
    <source>
        <dbReference type="Proteomes" id="UP000807850"/>
    </source>
</evidence>
<gene>
    <name evidence="6 9" type="primary">msrB</name>
    <name evidence="9" type="ORF">HY076_02925</name>
</gene>
<dbReference type="InterPro" id="IPR028427">
    <property type="entry name" value="Met_Sox_Rdtase_MsrB"/>
</dbReference>
<keyword evidence="4 6" id="KW-0560">Oxidoreductase</keyword>
<keyword evidence="7" id="KW-0732">Signal</keyword>
<keyword evidence="2 6" id="KW-0479">Metal-binding</keyword>
<dbReference type="AlphaFoldDB" id="A0A9D6L971"/>
<evidence type="ECO:0000256" key="5">
    <source>
        <dbReference type="ARBA" id="ARBA00048488"/>
    </source>
</evidence>
<dbReference type="PROSITE" id="PS51790">
    <property type="entry name" value="MSRB"/>
    <property type="match status" value="1"/>
</dbReference>